<comment type="similarity">
    <text evidence="1">Belongs to the PICALM/SNAP91 family.</text>
</comment>
<dbReference type="PANTHER" id="PTHR22951">
    <property type="entry name" value="CLATHRIN ASSEMBLY PROTEIN"/>
    <property type="match status" value="1"/>
</dbReference>
<dbReference type="PROSITE" id="PS50942">
    <property type="entry name" value="ENTH"/>
    <property type="match status" value="1"/>
</dbReference>
<dbReference type="PANTHER" id="PTHR22951:SF5">
    <property type="entry name" value="PHOSPHATIDYLINOSITOL-BINDING CLATHRIN ASSEMBLY PROTEIN LAP"/>
    <property type="match status" value="1"/>
</dbReference>
<dbReference type="SMART" id="SM00273">
    <property type="entry name" value="ENTH"/>
    <property type="match status" value="1"/>
</dbReference>
<dbReference type="InterPro" id="IPR014712">
    <property type="entry name" value="ANTH_dom_sf"/>
</dbReference>
<evidence type="ECO:0000313" key="3">
    <source>
        <dbReference type="EMBL" id="KAL3883909.1"/>
    </source>
</evidence>
<dbReference type="InterPro" id="IPR013809">
    <property type="entry name" value="ENTH"/>
</dbReference>
<dbReference type="SUPFAM" id="SSF89009">
    <property type="entry name" value="GAT-like domain"/>
    <property type="match status" value="1"/>
</dbReference>
<comment type="caution">
    <text evidence="3">The sequence shown here is derived from an EMBL/GenBank/DDBJ whole genome shotgun (WGS) entry which is preliminary data.</text>
</comment>
<keyword evidence="4" id="KW-1185">Reference proteome</keyword>
<protein>
    <recommendedName>
        <fullName evidence="2">ENTH domain-containing protein</fullName>
    </recommendedName>
</protein>
<reference evidence="3 4" key="1">
    <citation type="submission" date="2024-11" db="EMBL/GenBank/DDBJ databases">
        <title>Chromosome-level genome assembly of the freshwater bivalve Anodonta woodiana.</title>
        <authorList>
            <person name="Chen X."/>
        </authorList>
    </citation>
    <scope>NUCLEOTIDE SEQUENCE [LARGE SCALE GENOMIC DNA]</scope>
    <source>
        <strain evidence="3">MN2024</strain>
        <tissue evidence="3">Gills</tissue>
    </source>
</reference>
<evidence type="ECO:0000259" key="2">
    <source>
        <dbReference type="PROSITE" id="PS50942"/>
    </source>
</evidence>
<dbReference type="EMBL" id="JBJQND010000003">
    <property type="protein sequence ID" value="KAL3883909.1"/>
    <property type="molecule type" value="Genomic_DNA"/>
</dbReference>
<evidence type="ECO:0000256" key="1">
    <source>
        <dbReference type="ARBA" id="ARBA00008011"/>
    </source>
</evidence>
<feature type="domain" description="ENTH" evidence="2">
    <location>
        <begin position="14"/>
        <end position="145"/>
    </location>
</feature>
<dbReference type="InterPro" id="IPR011417">
    <property type="entry name" value="ANTH_dom"/>
</dbReference>
<dbReference type="FunFam" id="1.25.40.90:FF:000017">
    <property type="entry name" value="Phosphatidylinositol-binding clathrin assembly protein LAP"/>
    <property type="match status" value="1"/>
</dbReference>
<gene>
    <name evidence="3" type="ORF">ACJMK2_030139</name>
</gene>
<name>A0ABD3XCA0_SINWO</name>
<dbReference type="GO" id="GO:0016192">
    <property type="term" value="P:vesicle-mediated transport"/>
    <property type="evidence" value="ECO:0007669"/>
    <property type="project" value="UniProtKB-ARBA"/>
</dbReference>
<dbReference type="Gene3D" id="1.25.40.90">
    <property type="match status" value="1"/>
</dbReference>
<accession>A0ABD3XCA0</accession>
<proteinExistence type="inferred from homology"/>
<dbReference type="AlphaFoldDB" id="A0ABD3XCA0"/>
<dbReference type="CDD" id="cd16985">
    <property type="entry name" value="ANTH_N_AP180"/>
    <property type="match status" value="1"/>
</dbReference>
<dbReference type="InterPro" id="IPR045192">
    <property type="entry name" value="AP180-like"/>
</dbReference>
<evidence type="ECO:0000313" key="4">
    <source>
        <dbReference type="Proteomes" id="UP001634394"/>
    </source>
</evidence>
<organism evidence="3 4">
    <name type="scientific">Sinanodonta woodiana</name>
    <name type="common">Chinese pond mussel</name>
    <name type="synonym">Anodonta woodiana</name>
    <dbReference type="NCBI Taxonomy" id="1069815"/>
    <lineage>
        <taxon>Eukaryota</taxon>
        <taxon>Metazoa</taxon>
        <taxon>Spiralia</taxon>
        <taxon>Lophotrochozoa</taxon>
        <taxon>Mollusca</taxon>
        <taxon>Bivalvia</taxon>
        <taxon>Autobranchia</taxon>
        <taxon>Heteroconchia</taxon>
        <taxon>Palaeoheterodonta</taxon>
        <taxon>Unionida</taxon>
        <taxon>Unionoidea</taxon>
        <taxon>Unionidae</taxon>
        <taxon>Unioninae</taxon>
        <taxon>Sinanodonta</taxon>
    </lineage>
</organism>
<dbReference type="SUPFAM" id="SSF48464">
    <property type="entry name" value="ENTH/VHS domain"/>
    <property type="match status" value="1"/>
</dbReference>
<dbReference type="Proteomes" id="UP001634394">
    <property type="component" value="Unassembled WGS sequence"/>
</dbReference>
<dbReference type="Gene3D" id="1.20.58.150">
    <property type="entry name" value="ANTH domain"/>
    <property type="match status" value="1"/>
</dbReference>
<sequence>MSGQSIMDRVTAAKHSIAGQGLAKSVCKATTEEVMGPKKKHLDYLILCTNEPNVSIPQMADLLIERTQYLNWVVVFKSLITIHNLMNYGNERFTQYLASNNCSFNLGSFLDKGGVQGYDMSTFIRRYAKYLNEKAVSYRAMAYDFCKVKRGKDDGLLRTMNTDKLLKALPVLQQQIDILLEFDLSCCEGQCTPNDLTNGVINASFMLMFKDLIRLFACYNDGIINLLEKYFDMNKKQCKEALDIYKKFLVRMDKVSEFLKVAENVGIDKGDIPDLAKEKKGFYIKLT</sequence>
<dbReference type="InterPro" id="IPR008942">
    <property type="entry name" value="ENTH_VHS"/>
</dbReference>
<dbReference type="Pfam" id="PF07651">
    <property type="entry name" value="ANTH"/>
    <property type="match status" value="1"/>
</dbReference>